<dbReference type="EMBL" id="JACSQB010000119">
    <property type="protein sequence ID" value="MBD8048253.1"/>
    <property type="molecule type" value="Genomic_DNA"/>
</dbReference>
<proteinExistence type="predicted"/>
<accession>A0ABR8YVF4</accession>
<name>A0ABR8YVF4_9CLOT</name>
<reference evidence="1 2" key="1">
    <citation type="submission" date="2020-08" db="EMBL/GenBank/DDBJ databases">
        <title>A Genomic Blueprint of the Chicken Gut Microbiome.</title>
        <authorList>
            <person name="Gilroy R."/>
            <person name="Ravi A."/>
            <person name="Getino M."/>
            <person name="Pursley I."/>
            <person name="Horton D.L."/>
            <person name="Alikhan N.-F."/>
            <person name="Baker D."/>
            <person name="Gharbi K."/>
            <person name="Hall N."/>
            <person name="Watson M."/>
            <person name="Adriaenssens E.M."/>
            <person name="Foster-Nyarko E."/>
            <person name="Jarju S."/>
            <person name="Secka A."/>
            <person name="Antonio M."/>
            <person name="Oren A."/>
            <person name="Chaudhuri R."/>
            <person name="La Ragione R.M."/>
            <person name="Hildebrand F."/>
            <person name="Pallen M.J."/>
        </authorList>
    </citation>
    <scope>NUCLEOTIDE SEQUENCE [LARGE SCALE GENOMIC DNA]</scope>
    <source>
        <strain evidence="1 2">N37</strain>
    </source>
</reference>
<evidence type="ECO:0000313" key="2">
    <source>
        <dbReference type="Proteomes" id="UP000627166"/>
    </source>
</evidence>
<gene>
    <name evidence="1" type="ORF">H9637_14610</name>
</gene>
<evidence type="ECO:0008006" key="3">
    <source>
        <dbReference type="Google" id="ProtNLM"/>
    </source>
</evidence>
<organism evidence="1 2">
    <name type="scientific">Clostridium faecium</name>
    <dbReference type="NCBI Taxonomy" id="2762223"/>
    <lineage>
        <taxon>Bacteria</taxon>
        <taxon>Bacillati</taxon>
        <taxon>Bacillota</taxon>
        <taxon>Clostridia</taxon>
        <taxon>Eubacteriales</taxon>
        <taxon>Clostridiaceae</taxon>
        <taxon>Clostridium</taxon>
    </lineage>
</organism>
<dbReference type="RefSeq" id="WP_191741204.1">
    <property type="nucleotide sequence ID" value="NZ_JACSQB010000119.1"/>
</dbReference>
<keyword evidence="2" id="KW-1185">Reference proteome</keyword>
<sequence length="66" mass="7878">MWYCNELLLLLLLLLLLEDEDRCRPIYKINVDKDQCKSCNMCNDEENNCGNVVIYSQKVNIFKVYK</sequence>
<protein>
    <recommendedName>
        <fullName evidence="3">4Fe-4S ferredoxin-type domain-containing protein</fullName>
    </recommendedName>
</protein>
<dbReference type="Proteomes" id="UP000627166">
    <property type="component" value="Unassembled WGS sequence"/>
</dbReference>
<comment type="caution">
    <text evidence="1">The sequence shown here is derived from an EMBL/GenBank/DDBJ whole genome shotgun (WGS) entry which is preliminary data.</text>
</comment>
<evidence type="ECO:0000313" key="1">
    <source>
        <dbReference type="EMBL" id="MBD8048253.1"/>
    </source>
</evidence>